<dbReference type="Proteomes" id="UP001162992">
    <property type="component" value="Chromosome 14"/>
</dbReference>
<keyword evidence="2" id="KW-1185">Reference proteome</keyword>
<dbReference type="EMBL" id="CM055105">
    <property type="protein sequence ID" value="KAJ7531736.1"/>
    <property type="molecule type" value="Genomic_DNA"/>
</dbReference>
<evidence type="ECO:0000313" key="2">
    <source>
        <dbReference type="Proteomes" id="UP001162992"/>
    </source>
</evidence>
<proteinExistence type="predicted"/>
<protein>
    <submittedName>
        <fullName evidence="1">Uncharacterized protein</fullName>
    </submittedName>
</protein>
<name>A0ACC2BPS7_DIPCM</name>
<sequence>MRPPPASESNTRNRLFSWKEIMVTLAGFVLFLLAFATGRGRASVVLLTPKNETIAFPDTEASFAPRISGAGLFGIVFVASPLDACKPLENGPFPVQSFPIALVVRGECTFQTKVELAQNAGFAAVIVYDNEDNEDLITMSGDSTGIKIPAVFVSKAAGKILLQYVVENGTRCYILPVFENTAWSVMAVSFISLLAIFAVLAIFFVLRRHRLRQLGSRLGLTRESMSMTSKEVKALPTCIFTCIVDGKETSETCAICLEDYEIGEKLRILPCHHEFHAACIDHWLTTRRPFCPICKRDAHSKFEEPPASENTPLLTTASRGRVPAVIESHEVTQASPTGVLRADSLGSSNEDINEFFVASPVHSPCEVGSQSSNSHRYANGSPVGSPIEVQTQTSFLQTSRNSSLSKVHQQISIPQDLTNISSVKTYTCEQASESFDRPHKSSMTATVSLPCGECSSRSITASSAHVACSPGRLLLPSSSPSYSHSISILKSPSPQKHVWDDNASYCCPDNVSADASISANAQSSSQRYIRPSSLDQLPGLSTCGESPPVETMRCGVDLC</sequence>
<gene>
    <name evidence="1" type="ORF">O6H91_14G056700</name>
</gene>
<organism evidence="1 2">
    <name type="scientific">Diphasiastrum complanatum</name>
    <name type="common">Issler's clubmoss</name>
    <name type="synonym">Lycopodium complanatum</name>
    <dbReference type="NCBI Taxonomy" id="34168"/>
    <lineage>
        <taxon>Eukaryota</taxon>
        <taxon>Viridiplantae</taxon>
        <taxon>Streptophyta</taxon>
        <taxon>Embryophyta</taxon>
        <taxon>Tracheophyta</taxon>
        <taxon>Lycopodiopsida</taxon>
        <taxon>Lycopodiales</taxon>
        <taxon>Lycopodiaceae</taxon>
        <taxon>Lycopodioideae</taxon>
        <taxon>Diphasiastrum</taxon>
    </lineage>
</organism>
<accession>A0ACC2BPS7</accession>
<evidence type="ECO:0000313" key="1">
    <source>
        <dbReference type="EMBL" id="KAJ7531736.1"/>
    </source>
</evidence>
<comment type="caution">
    <text evidence="1">The sequence shown here is derived from an EMBL/GenBank/DDBJ whole genome shotgun (WGS) entry which is preliminary data.</text>
</comment>
<reference evidence="2" key="1">
    <citation type="journal article" date="2024" name="Proc. Natl. Acad. Sci. U.S.A.">
        <title>Extraordinary preservation of gene collinearity over three hundred million years revealed in homosporous lycophytes.</title>
        <authorList>
            <person name="Li C."/>
            <person name="Wickell D."/>
            <person name="Kuo L.Y."/>
            <person name="Chen X."/>
            <person name="Nie B."/>
            <person name="Liao X."/>
            <person name="Peng D."/>
            <person name="Ji J."/>
            <person name="Jenkins J."/>
            <person name="Williams M."/>
            <person name="Shu S."/>
            <person name="Plott C."/>
            <person name="Barry K."/>
            <person name="Rajasekar S."/>
            <person name="Grimwood J."/>
            <person name="Han X."/>
            <person name="Sun S."/>
            <person name="Hou Z."/>
            <person name="He W."/>
            <person name="Dai G."/>
            <person name="Sun C."/>
            <person name="Schmutz J."/>
            <person name="Leebens-Mack J.H."/>
            <person name="Li F.W."/>
            <person name="Wang L."/>
        </authorList>
    </citation>
    <scope>NUCLEOTIDE SEQUENCE [LARGE SCALE GENOMIC DNA]</scope>
    <source>
        <strain evidence="2">cv. PW_Plant_1</strain>
    </source>
</reference>